<keyword evidence="2" id="KW-1185">Reference proteome</keyword>
<dbReference type="Gene3D" id="2.60.120.580">
    <property type="entry name" value="Acetamidase/Formamidase-like domains"/>
    <property type="match status" value="2"/>
</dbReference>
<dbReference type="OrthoDB" id="9811740at2"/>
<dbReference type="PANTHER" id="PTHR31891:SF1">
    <property type="entry name" value="FORMAMIDASE C869.04-RELATED"/>
    <property type="match status" value="1"/>
</dbReference>
<name>A0A372LTM5_9BACI</name>
<dbReference type="PANTHER" id="PTHR31891">
    <property type="entry name" value="FORMAMIDASE C869.04-RELATED"/>
    <property type="match status" value="1"/>
</dbReference>
<dbReference type="Gene3D" id="3.10.28.20">
    <property type="entry name" value="Acetamidase/Formamidase-like domains"/>
    <property type="match status" value="1"/>
</dbReference>
<comment type="caution">
    <text evidence="1">The sequence shown here is derived from an EMBL/GenBank/DDBJ whole genome shotgun (WGS) entry which is preliminary data.</text>
</comment>
<accession>A0A372LTM5</accession>
<dbReference type="Proteomes" id="UP000264541">
    <property type="component" value="Unassembled WGS sequence"/>
</dbReference>
<evidence type="ECO:0000313" key="1">
    <source>
        <dbReference type="EMBL" id="RFU71247.1"/>
    </source>
</evidence>
<gene>
    <name evidence="1" type="ORF">D0469_02410</name>
</gene>
<dbReference type="EMBL" id="QVTE01000006">
    <property type="protein sequence ID" value="RFU71247.1"/>
    <property type="molecule type" value="Genomic_DNA"/>
</dbReference>
<dbReference type="SUPFAM" id="SSF141130">
    <property type="entry name" value="Acetamidase/Formamidase-like"/>
    <property type="match status" value="1"/>
</dbReference>
<protein>
    <submittedName>
        <fullName evidence="1">Acetamidase</fullName>
    </submittedName>
</protein>
<dbReference type="AlphaFoldDB" id="A0A372LTM5"/>
<dbReference type="Pfam" id="PF03069">
    <property type="entry name" value="FmdA_AmdA"/>
    <property type="match status" value="2"/>
</dbReference>
<dbReference type="RefSeq" id="WP_117325070.1">
    <property type="nucleotide sequence ID" value="NZ_QVTE01000006.1"/>
</dbReference>
<evidence type="ECO:0000313" key="2">
    <source>
        <dbReference type="Proteomes" id="UP000264541"/>
    </source>
</evidence>
<sequence length="312" mass="33332">MANTHSFPKNEVHYAWNSNAKSVLAIQSGDTVVFDTKDVSDGQFNINSKTEDIANLNWDKVYPLAGPVFIEGAEPGDTLEVEIVDLKVGDWGWTAVLPGLGLLGVDFPDAYLKTFDLSDGENIRFADNVVVPIEPFLGTMGVCPKDAEGLAIMPPGTFGGNLDTRQLTIGTKLYLPVQVSGALFSCGDGHAAQGDGEVCVSALECPMNATLKFKLIKGKTIPSPQFLTKGALTPKVNHKGFFGTTGIGSDLMEASKDALRAMVNHISETYSLEPVEAYLLSSLCVDLKISEIVDAGQYVVSAVLPLAVFNQD</sequence>
<dbReference type="InterPro" id="IPR004304">
    <property type="entry name" value="FmdA_AmdA"/>
</dbReference>
<reference evidence="1 2" key="1">
    <citation type="submission" date="2018-08" db="EMBL/GenBank/DDBJ databases">
        <title>Bacillus chawlae sp. nov., Bacillus glennii sp. nov., and Bacillus saganii sp. nov. Isolated from the Vehicle Assembly Building at Kennedy Space Center where the Viking Spacecraft were Assembled.</title>
        <authorList>
            <person name="Seuylemezian A."/>
            <person name="Vaishampayan P."/>
        </authorList>
    </citation>
    <scope>NUCLEOTIDE SEQUENCE [LARGE SCALE GENOMIC DNA]</scope>
    <source>
        <strain evidence="1 2">V47-23a</strain>
    </source>
</reference>
<proteinExistence type="predicted"/>
<dbReference type="GO" id="GO:0016811">
    <property type="term" value="F:hydrolase activity, acting on carbon-nitrogen (but not peptide) bonds, in linear amides"/>
    <property type="evidence" value="ECO:0007669"/>
    <property type="project" value="InterPro"/>
</dbReference>
<organism evidence="1 2">
    <name type="scientific">Peribacillus saganii</name>
    <dbReference type="NCBI Taxonomy" id="2303992"/>
    <lineage>
        <taxon>Bacteria</taxon>
        <taxon>Bacillati</taxon>
        <taxon>Bacillota</taxon>
        <taxon>Bacilli</taxon>
        <taxon>Bacillales</taxon>
        <taxon>Bacillaceae</taxon>
        <taxon>Peribacillus</taxon>
    </lineage>
</organism>